<evidence type="ECO:0000313" key="6">
    <source>
        <dbReference type="Proteomes" id="UP001055439"/>
    </source>
</evidence>
<dbReference type="InterPro" id="IPR036047">
    <property type="entry name" value="F-box-like_dom_sf"/>
</dbReference>
<dbReference type="SUPFAM" id="SSF81383">
    <property type="entry name" value="F-box domain"/>
    <property type="match status" value="1"/>
</dbReference>
<dbReference type="OrthoDB" id="538223at2759"/>
<keyword evidence="6" id="KW-1185">Reference proteome</keyword>
<dbReference type="InterPro" id="IPR042627">
    <property type="entry name" value="FBXW2"/>
</dbReference>
<dbReference type="Proteomes" id="UP001055439">
    <property type="component" value="Chromosome 8"/>
</dbReference>
<dbReference type="PANTHER" id="PTHR44436">
    <property type="entry name" value="F-BOX/WD REPEAT-CONTAINING PROTEIN 2"/>
    <property type="match status" value="1"/>
</dbReference>
<keyword evidence="2" id="KW-0677">Repeat</keyword>
<proteinExistence type="predicted"/>
<dbReference type="EMBL" id="CP097510">
    <property type="protein sequence ID" value="URE30287.1"/>
    <property type="molecule type" value="Genomic_DNA"/>
</dbReference>
<dbReference type="SUPFAM" id="SSF50978">
    <property type="entry name" value="WD40 repeat-like"/>
    <property type="match status" value="1"/>
</dbReference>
<organism evidence="5 6">
    <name type="scientific">Musa troglodytarum</name>
    <name type="common">fe'i banana</name>
    <dbReference type="NCBI Taxonomy" id="320322"/>
    <lineage>
        <taxon>Eukaryota</taxon>
        <taxon>Viridiplantae</taxon>
        <taxon>Streptophyta</taxon>
        <taxon>Embryophyta</taxon>
        <taxon>Tracheophyta</taxon>
        <taxon>Spermatophyta</taxon>
        <taxon>Magnoliopsida</taxon>
        <taxon>Liliopsida</taxon>
        <taxon>Zingiberales</taxon>
        <taxon>Musaceae</taxon>
        <taxon>Musa</taxon>
    </lineage>
</organism>
<dbReference type="InterPro" id="IPR015943">
    <property type="entry name" value="WD40/YVTN_repeat-like_dom_sf"/>
</dbReference>
<dbReference type="Gene3D" id="1.20.1280.50">
    <property type="match status" value="1"/>
</dbReference>
<dbReference type="PANTHER" id="PTHR44436:SF1">
    <property type="entry name" value="F-BOX_WD REPEAT-CONTAINING PROTEIN 2"/>
    <property type="match status" value="1"/>
</dbReference>
<dbReference type="Pfam" id="PF12937">
    <property type="entry name" value="F-box-like"/>
    <property type="match status" value="1"/>
</dbReference>
<dbReference type="Gene3D" id="2.130.10.10">
    <property type="entry name" value="YVTN repeat-like/Quinoprotein amine dehydrogenase"/>
    <property type="match status" value="2"/>
</dbReference>
<evidence type="ECO:0000259" key="4">
    <source>
        <dbReference type="PROSITE" id="PS50181"/>
    </source>
</evidence>
<dbReference type="SMART" id="SM00320">
    <property type="entry name" value="WD40"/>
    <property type="match status" value="3"/>
</dbReference>
<sequence length="425" mass="47443">MEVTGSSGRHRAVAAGSVGGGKRRSVDVGTGGSIRSLGTDLLCIVFALLDHFDLVRCSVVCKSWNNLIYTSSLMRDLYHKRNPHLKCASIKSDMLETSMKIYLEEIAMEEHKLSFLRGSVKVDQWSGHHARVNVCRMKRGLILTGVGDKVLRLWSAESCNYLDEYVSPEMNQLVDYDFDENKIVGLTSGRICIWRRHGQRGIFQSREGIFTRGLCMRYIDPEAVIGCEDGRVRVFDMYSGRCTRIIRMHSGPVTCLTLTDDQLVLGGSTFGNIAIADLSSGKRMGSVKSCFSPTGYAHCWDLRTLRPVWETRVSPNVIYAVHHLSNDASMLAIGGIDGVLRILNQSTGEILSSLVIDATKGVPLSSKNSHEVVQKKVRRLQDTTCLDIIPRYLRPPITCLAVGMNKIVTTHNEKFISAWRFHMNN</sequence>
<accession>A0A9E7HHL2</accession>
<reference evidence="5" key="1">
    <citation type="submission" date="2022-05" db="EMBL/GenBank/DDBJ databases">
        <title>The Musa troglodytarum L. genome provides insights into the mechanism of non-climacteric behaviour and enrichment of carotenoids.</title>
        <authorList>
            <person name="Wang J."/>
        </authorList>
    </citation>
    <scope>NUCLEOTIDE SEQUENCE</scope>
    <source>
        <tissue evidence="5">Leaf</tissue>
    </source>
</reference>
<gene>
    <name evidence="5" type="ORF">MUK42_06138</name>
</gene>
<evidence type="ECO:0000256" key="1">
    <source>
        <dbReference type="ARBA" id="ARBA00022574"/>
    </source>
</evidence>
<name>A0A9E7HHL2_9LILI</name>
<feature type="region of interest" description="Disordered" evidence="3">
    <location>
        <begin position="1"/>
        <end position="25"/>
    </location>
</feature>
<dbReference type="InterPro" id="IPR001680">
    <property type="entry name" value="WD40_rpt"/>
</dbReference>
<evidence type="ECO:0000256" key="2">
    <source>
        <dbReference type="ARBA" id="ARBA00022737"/>
    </source>
</evidence>
<protein>
    <submittedName>
        <fullName evidence="5">F-box domain containing protein</fullName>
    </submittedName>
</protein>
<dbReference type="PROSITE" id="PS50181">
    <property type="entry name" value="FBOX"/>
    <property type="match status" value="1"/>
</dbReference>
<dbReference type="InterPro" id="IPR036322">
    <property type="entry name" value="WD40_repeat_dom_sf"/>
</dbReference>
<evidence type="ECO:0000256" key="3">
    <source>
        <dbReference type="SAM" id="MobiDB-lite"/>
    </source>
</evidence>
<feature type="domain" description="F-box" evidence="4">
    <location>
        <begin position="31"/>
        <end position="77"/>
    </location>
</feature>
<dbReference type="InterPro" id="IPR001810">
    <property type="entry name" value="F-box_dom"/>
</dbReference>
<keyword evidence="1" id="KW-0853">WD repeat</keyword>
<evidence type="ECO:0000313" key="5">
    <source>
        <dbReference type="EMBL" id="URE30287.1"/>
    </source>
</evidence>
<dbReference type="AlphaFoldDB" id="A0A9E7HHL2"/>